<dbReference type="Gene3D" id="1.10.357.10">
    <property type="entry name" value="Tetracycline Repressor, domain 2"/>
    <property type="match status" value="1"/>
</dbReference>
<dbReference type="RefSeq" id="WP_222429438.1">
    <property type="nucleotide sequence ID" value="NZ_VIWX01000004.1"/>
</dbReference>
<evidence type="ECO:0000256" key="1">
    <source>
        <dbReference type="ARBA" id="ARBA00023015"/>
    </source>
</evidence>
<keyword evidence="8" id="KW-1185">Reference proteome</keyword>
<feature type="region of interest" description="Disordered" evidence="5">
    <location>
        <begin position="1"/>
        <end position="20"/>
    </location>
</feature>
<gene>
    <name evidence="7" type="ORF">FHU35_14334</name>
</gene>
<dbReference type="InterPro" id="IPR050109">
    <property type="entry name" value="HTH-type_TetR-like_transc_reg"/>
</dbReference>
<dbReference type="GO" id="GO:0003700">
    <property type="term" value="F:DNA-binding transcription factor activity"/>
    <property type="evidence" value="ECO:0007669"/>
    <property type="project" value="TreeGrafter"/>
</dbReference>
<dbReference type="PANTHER" id="PTHR30055">
    <property type="entry name" value="HTH-TYPE TRANSCRIPTIONAL REGULATOR RUTR"/>
    <property type="match status" value="1"/>
</dbReference>
<dbReference type="InterPro" id="IPR009057">
    <property type="entry name" value="Homeodomain-like_sf"/>
</dbReference>
<organism evidence="7 8">
    <name type="scientific">Saccharopolyspora dendranthemae</name>
    <dbReference type="NCBI Taxonomy" id="1181886"/>
    <lineage>
        <taxon>Bacteria</taxon>
        <taxon>Bacillati</taxon>
        <taxon>Actinomycetota</taxon>
        <taxon>Actinomycetes</taxon>
        <taxon>Pseudonocardiales</taxon>
        <taxon>Pseudonocardiaceae</taxon>
        <taxon>Saccharopolyspora</taxon>
    </lineage>
</organism>
<keyword evidence="3" id="KW-0804">Transcription</keyword>
<feature type="domain" description="HTH tetR-type" evidence="6">
    <location>
        <begin position="18"/>
        <end position="77"/>
    </location>
</feature>
<comment type="caution">
    <text evidence="7">The sequence shown here is derived from an EMBL/GenBank/DDBJ whole genome shotgun (WGS) entry which is preliminary data.</text>
</comment>
<evidence type="ECO:0000259" key="6">
    <source>
        <dbReference type="PROSITE" id="PS50977"/>
    </source>
</evidence>
<evidence type="ECO:0000256" key="3">
    <source>
        <dbReference type="ARBA" id="ARBA00023163"/>
    </source>
</evidence>
<dbReference type="Proteomes" id="UP000316184">
    <property type="component" value="Unassembled WGS sequence"/>
</dbReference>
<dbReference type="EMBL" id="VIWX01000004">
    <property type="protein sequence ID" value="TWF94052.1"/>
    <property type="molecule type" value="Genomic_DNA"/>
</dbReference>
<proteinExistence type="predicted"/>
<dbReference type="InterPro" id="IPR049445">
    <property type="entry name" value="TetR_SbtR-like_C"/>
</dbReference>
<dbReference type="GO" id="GO:0000976">
    <property type="term" value="F:transcription cis-regulatory region binding"/>
    <property type="evidence" value="ECO:0007669"/>
    <property type="project" value="TreeGrafter"/>
</dbReference>
<dbReference type="Pfam" id="PF21597">
    <property type="entry name" value="TetR_C_43"/>
    <property type="match status" value="1"/>
</dbReference>
<keyword evidence="1" id="KW-0805">Transcription regulation</keyword>
<accession>A0A561U3W3</accession>
<dbReference type="PRINTS" id="PR00455">
    <property type="entry name" value="HTHTETR"/>
</dbReference>
<evidence type="ECO:0000313" key="8">
    <source>
        <dbReference type="Proteomes" id="UP000316184"/>
    </source>
</evidence>
<dbReference type="PROSITE" id="PS50977">
    <property type="entry name" value="HTH_TETR_2"/>
    <property type="match status" value="1"/>
</dbReference>
<dbReference type="Pfam" id="PF00440">
    <property type="entry name" value="TetR_N"/>
    <property type="match status" value="1"/>
</dbReference>
<dbReference type="AlphaFoldDB" id="A0A561U3W3"/>
<evidence type="ECO:0000256" key="5">
    <source>
        <dbReference type="SAM" id="MobiDB-lite"/>
    </source>
</evidence>
<name>A0A561U3W3_9PSEU</name>
<sequence length="230" mass="24721">MPAQDTHKARSHQRSDARRNREQILDAARAAFTAQGIDVPLTAIARRAGVGPATLYRHFPTRSALVTEAFAEQLAECVALLDGALADPDPWRGFCSMIEQVCAMQAADRGFTAAFLSKFPDAVDHERERRRAEAGIAELVRRAQESGQLRGDFDPADITLLMLANSGVVDGAGEQRLADAASRRLVGYLLQSFRASDGAPLPPAAPLGLDQVHRGSAHRPVGLRSEDGCG</sequence>
<dbReference type="SUPFAM" id="SSF46689">
    <property type="entry name" value="Homeodomain-like"/>
    <property type="match status" value="1"/>
</dbReference>
<reference evidence="7 8" key="1">
    <citation type="submission" date="2019-06" db="EMBL/GenBank/DDBJ databases">
        <title>Sequencing the genomes of 1000 actinobacteria strains.</title>
        <authorList>
            <person name="Klenk H.-P."/>
        </authorList>
    </citation>
    <scope>NUCLEOTIDE SEQUENCE [LARGE SCALE GENOMIC DNA]</scope>
    <source>
        <strain evidence="7 8">DSM 46699</strain>
    </source>
</reference>
<protein>
    <submittedName>
        <fullName evidence="7">TetR family transcriptional regulator</fullName>
    </submittedName>
</protein>
<dbReference type="SUPFAM" id="SSF48498">
    <property type="entry name" value="Tetracyclin repressor-like, C-terminal domain"/>
    <property type="match status" value="1"/>
</dbReference>
<evidence type="ECO:0000256" key="2">
    <source>
        <dbReference type="ARBA" id="ARBA00023125"/>
    </source>
</evidence>
<keyword evidence="2 4" id="KW-0238">DNA-binding</keyword>
<dbReference type="PANTHER" id="PTHR30055:SF234">
    <property type="entry name" value="HTH-TYPE TRANSCRIPTIONAL REGULATOR BETI"/>
    <property type="match status" value="1"/>
</dbReference>
<evidence type="ECO:0000256" key="4">
    <source>
        <dbReference type="PROSITE-ProRule" id="PRU00335"/>
    </source>
</evidence>
<feature type="DNA-binding region" description="H-T-H motif" evidence="4">
    <location>
        <begin position="40"/>
        <end position="59"/>
    </location>
</feature>
<evidence type="ECO:0000313" key="7">
    <source>
        <dbReference type="EMBL" id="TWF94052.1"/>
    </source>
</evidence>
<dbReference type="InterPro" id="IPR036271">
    <property type="entry name" value="Tet_transcr_reg_TetR-rel_C_sf"/>
</dbReference>
<dbReference type="InterPro" id="IPR001647">
    <property type="entry name" value="HTH_TetR"/>
</dbReference>